<protein>
    <submittedName>
        <fullName evidence="9">Methionine ABC transporter ATP-binding protein</fullName>
    </submittedName>
</protein>
<dbReference type="EMBL" id="JBHSAY010000023">
    <property type="protein sequence ID" value="MFC4135549.1"/>
    <property type="molecule type" value="Genomic_DNA"/>
</dbReference>
<sequence>MIELHQLRKTYAGGVVALDGVDLTVAAGEVFGVVGRSGAGKSTLLRTVNLLERPDSGTVRVAGQDLTALPAARLRAARHRIGMIFQHFNLLRGRTVAANVALPLTLAGVARAQRRGRVAELLDLVGLADKATEYPARLSGGQRQRVAIARALATRPDVLLSDEATSALDPYTTVEVLDLLRDLNQRLGLTVLLITHDLGVVDRICDRVGVLSEGRLLEAGPVADLAANPASALSKLREAVR</sequence>
<keyword evidence="4 9" id="KW-0067">ATP-binding</keyword>
<evidence type="ECO:0000256" key="2">
    <source>
        <dbReference type="ARBA" id="ARBA00022475"/>
    </source>
</evidence>
<evidence type="ECO:0000256" key="5">
    <source>
        <dbReference type="ARBA" id="ARBA00022967"/>
    </source>
</evidence>
<reference evidence="10" key="1">
    <citation type="journal article" date="2019" name="Int. J. Syst. Evol. Microbiol.">
        <title>The Global Catalogue of Microorganisms (GCM) 10K type strain sequencing project: providing services to taxonomists for standard genome sequencing and annotation.</title>
        <authorList>
            <consortium name="The Broad Institute Genomics Platform"/>
            <consortium name="The Broad Institute Genome Sequencing Center for Infectious Disease"/>
            <person name="Wu L."/>
            <person name="Ma J."/>
        </authorList>
    </citation>
    <scope>NUCLEOTIDE SEQUENCE [LARGE SCALE GENOMIC DNA]</scope>
    <source>
        <strain evidence="10">CGMCC 4.7289</strain>
    </source>
</reference>
<keyword evidence="7" id="KW-0472">Membrane</keyword>
<dbReference type="InterPro" id="IPR027417">
    <property type="entry name" value="P-loop_NTPase"/>
</dbReference>
<dbReference type="PROSITE" id="PS50893">
    <property type="entry name" value="ABC_TRANSPORTER_2"/>
    <property type="match status" value="1"/>
</dbReference>
<keyword evidence="3" id="KW-0547">Nucleotide-binding</keyword>
<evidence type="ECO:0000313" key="9">
    <source>
        <dbReference type="EMBL" id="MFC4135549.1"/>
    </source>
</evidence>
<dbReference type="SUPFAM" id="SSF52540">
    <property type="entry name" value="P-loop containing nucleoside triphosphate hydrolases"/>
    <property type="match status" value="1"/>
</dbReference>
<keyword evidence="2" id="KW-1003">Cell membrane</keyword>
<evidence type="ECO:0000313" key="10">
    <source>
        <dbReference type="Proteomes" id="UP001595816"/>
    </source>
</evidence>
<keyword evidence="6" id="KW-0029">Amino-acid transport</keyword>
<dbReference type="InterPro" id="IPR003439">
    <property type="entry name" value="ABC_transporter-like_ATP-bd"/>
</dbReference>
<keyword evidence="1" id="KW-0813">Transport</keyword>
<proteinExistence type="predicted"/>
<evidence type="ECO:0000256" key="3">
    <source>
        <dbReference type="ARBA" id="ARBA00022741"/>
    </source>
</evidence>
<organism evidence="9 10">
    <name type="scientific">Hamadaea flava</name>
    <dbReference type="NCBI Taxonomy" id="1742688"/>
    <lineage>
        <taxon>Bacteria</taxon>
        <taxon>Bacillati</taxon>
        <taxon>Actinomycetota</taxon>
        <taxon>Actinomycetes</taxon>
        <taxon>Micromonosporales</taxon>
        <taxon>Micromonosporaceae</taxon>
        <taxon>Hamadaea</taxon>
    </lineage>
</organism>
<dbReference type="Gene3D" id="3.40.50.300">
    <property type="entry name" value="P-loop containing nucleotide triphosphate hydrolases"/>
    <property type="match status" value="1"/>
</dbReference>
<keyword evidence="5" id="KW-1278">Translocase</keyword>
<evidence type="ECO:0000256" key="1">
    <source>
        <dbReference type="ARBA" id="ARBA00022448"/>
    </source>
</evidence>
<dbReference type="PANTHER" id="PTHR43166">
    <property type="entry name" value="AMINO ACID IMPORT ATP-BINDING PROTEIN"/>
    <property type="match status" value="1"/>
</dbReference>
<evidence type="ECO:0000259" key="8">
    <source>
        <dbReference type="PROSITE" id="PS50893"/>
    </source>
</evidence>
<comment type="caution">
    <text evidence="9">The sequence shown here is derived from an EMBL/GenBank/DDBJ whole genome shotgun (WGS) entry which is preliminary data.</text>
</comment>
<gene>
    <name evidence="9" type="ORF">ACFOZ4_33460</name>
</gene>
<dbReference type="RefSeq" id="WP_253750264.1">
    <property type="nucleotide sequence ID" value="NZ_JAMZDZ010000001.1"/>
</dbReference>
<dbReference type="InterPro" id="IPR017871">
    <property type="entry name" value="ABC_transporter-like_CS"/>
</dbReference>
<dbReference type="PROSITE" id="PS00211">
    <property type="entry name" value="ABC_TRANSPORTER_1"/>
    <property type="match status" value="1"/>
</dbReference>
<dbReference type="SMART" id="SM00382">
    <property type="entry name" value="AAA"/>
    <property type="match status" value="1"/>
</dbReference>
<evidence type="ECO:0000256" key="4">
    <source>
        <dbReference type="ARBA" id="ARBA00022840"/>
    </source>
</evidence>
<evidence type="ECO:0000256" key="6">
    <source>
        <dbReference type="ARBA" id="ARBA00022970"/>
    </source>
</evidence>
<dbReference type="InterPro" id="IPR003593">
    <property type="entry name" value="AAA+_ATPase"/>
</dbReference>
<evidence type="ECO:0000256" key="7">
    <source>
        <dbReference type="ARBA" id="ARBA00023136"/>
    </source>
</evidence>
<accession>A0ABV8LZ19</accession>
<dbReference type="GO" id="GO:0005524">
    <property type="term" value="F:ATP binding"/>
    <property type="evidence" value="ECO:0007669"/>
    <property type="project" value="UniProtKB-KW"/>
</dbReference>
<keyword evidence="10" id="KW-1185">Reference proteome</keyword>
<name>A0ABV8LZ19_9ACTN</name>
<dbReference type="PANTHER" id="PTHR43166:SF30">
    <property type="entry name" value="METHIONINE IMPORT ATP-BINDING PROTEIN METN"/>
    <property type="match status" value="1"/>
</dbReference>
<dbReference type="Pfam" id="PF00005">
    <property type="entry name" value="ABC_tran"/>
    <property type="match status" value="1"/>
</dbReference>
<feature type="domain" description="ABC transporter" evidence="8">
    <location>
        <begin position="2"/>
        <end position="238"/>
    </location>
</feature>
<dbReference type="InterPro" id="IPR050086">
    <property type="entry name" value="MetN_ABC_transporter-like"/>
</dbReference>
<dbReference type="Proteomes" id="UP001595816">
    <property type="component" value="Unassembled WGS sequence"/>
</dbReference>